<feature type="compositionally biased region" description="Acidic residues" evidence="2">
    <location>
        <begin position="392"/>
        <end position="401"/>
    </location>
</feature>
<proteinExistence type="predicted"/>
<dbReference type="PANTHER" id="PTHR42067">
    <property type="entry name" value="YALI0C15378P"/>
    <property type="match status" value="1"/>
</dbReference>
<evidence type="ECO:0000313" key="4">
    <source>
        <dbReference type="Proteomes" id="UP001583193"/>
    </source>
</evidence>
<dbReference type="EMBL" id="JAVDPF010000045">
    <property type="protein sequence ID" value="KAL1867185.1"/>
    <property type="molecule type" value="Genomic_DNA"/>
</dbReference>
<dbReference type="Gene3D" id="1.20.5.370">
    <property type="match status" value="1"/>
</dbReference>
<keyword evidence="1" id="KW-0175">Coiled coil</keyword>
<feature type="compositionally biased region" description="Basic and acidic residues" evidence="2">
    <location>
        <begin position="268"/>
        <end position="277"/>
    </location>
</feature>
<reference evidence="3 4" key="1">
    <citation type="journal article" date="2024" name="IMA Fungus">
        <title>IMA Genome - F19 : A genome assembly and annotation guide to empower mycologists, including annotated draft genome sequences of Ceratocystis pirilliformis, Diaporthe australafricana, Fusarium ophioides, Paecilomyces lecythidis, and Sporothrix stenoceras.</title>
        <authorList>
            <person name="Aylward J."/>
            <person name="Wilson A.M."/>
            <person name="Visagie C.M."/>
            <person name="Spraker J."/>
            <person name="Barnes I."/>
            <person name="Buitendag C."/>
            <person name="Ceriani C."/>
            <person name="Del Mar Angel L."/>
            <person name="du Plessis D."/>
            <person name="Fuchs T."/>
            <person name="Gasser K."/>
            <person name="Kramer D."/>
            <person name="Li W."/>
            <person name="Munsamy K."/>
            <person name="Piso A."/>
            <person name="Price J.L."/>
            <person name="Sonnekus B."/>
            <person name="Thomas C."/>
            <person name="van der Nest A."/>
            <person name="van Dijk A."/>
            <person name="van Heerden A."/>
            <person name="van Vuuren N."/>
            <person name="Yilmaz N."/>
            <person name="Duong T.A."/>
            <person name="van der Merwe N.A."/>
            <person name="Wingfield M.J."/>
            <person name="Wingfield B.D."/>
        </authorList>
    </citation>
    <scope>NUCLEOTIDE SEQUENCE [LARGE SCALE GENOMIC DNA]</scope>
    <source>
        <strain evidence="3 4">CMW 18167</strain>
    </source>
</reference>
<feature type="compositionally biased region" description="Acidic residues" evidence="2">
    <location>
        <begin position="306"/>
        <end position="322"/>
    </location>
</feature>
<evidence type="ECO:0000256" key="2">
    <source>
        <dbReference type="SAM" id="MobiDB-lite"/>
    </source>
</evidence>
<dbReference type="Proteomes" id="UP001583193">
    <property type="component" value="Unassembled WGS sequence"/>
</dbReference>
<dbReference type="PANTHER" id="PTHR42067:SF1">
    <property type="entry name" value="MITOTIC APPARATUS PROTEIN P62"/>
    <property type="match status" value="1"/>
</dbReference>
<feature type="compositionally biased region" description="Basic residues" evidence="2">
    <location>
        <begin position="241"/>
        <end position="255"/>
    </location>
</feature>
<organism evidence="3 4">
    <name type="scientific">Paecilomyces lecythidis</name>
    <dbReference type="NCBI Taxonomy" id="3004212"/>
    <lineage>
        <taxon>Eukaryota</taxon>
        <taxon>Fungi</taxon>
        <taxon>Dikarya</taxon>
        <taxon>Ascomycota</taxon>
        <taxon>Pezizomycotina</taxon>
        <taxon>Eurotiomycetes</taxon>
        <taxon>Eurotiomycetidae</taxon>
        <taxon>Eurotiales</taxon>
        <taxon>Thermoascaceae</taxon>
        <taxon>Paecilomyces</taxon>
    </lineage>
</organism>
<evidence type="ECO:0000256" key="1">
    <source>
        <dbReference type="SAM" id="Coils"/>
    </source>
</evidence>
<feature type="compositionally biased region" description="Acidic residues" evidence="2">
    <location>
        <begin position="285"/>
        <end position="296"/>
    </location>
</feature>
<name>A0ABR3WU94_9EURO</name>
<dbReference type="SUPFAM" id="SSF58022">
    <property type="entry name" value="XRCC4, C-terminal oligomerization domain"/>
    <property type="match status" value="1"/>
</dbReference>
<protein>
    <recommendedName>
        <fullName evidence="5">Mitotic apparatus protein p62</fullName>
    </recommendedName>
</protein>
<feature type="region of interest" description="Disordered" evidence="2">
    <location>
        <begin position="231"/>
        <end position="401"/>
    </location>
</feature>
<accession>A0ABR3WU94</accession>
<feature type="compositionally biased region" description="Basic and acidic residues" evidence="2">
    <location>
        <begin position="360"/>
        <end position="375"/>
    </location>
</feature>
<keyword evidence="4" id="KW-1185">Reference proteome</keyword>
<evidence type="ECO:0008006" key="5">
    <source>
        <dbReference type="Google" id="ProtNLM"/>
    </source>
</evidence>
<sequence length="401" mass="44191">MSSSAEPPAPRIVRLSRTDDPTAYVLIHVSKSGSKPLDLKLVATEGEAPYVGSVRQSHVKSLRAKNYQGSDDEWVRVLSYVLKQSPPSDDDVGWTTGLEVTARIRGEGDEDKELVILIRKRIDTITQRLGSISLKQDDEQAIELFEWTAITASAADALETQLASLRARYRTAEDTISKLNSQLEELVRAKSEHEDQLIAKCVQLLNEKKLKIRNQQRLLATANANPAKVHEVEAAVSDGPRRRKAGASRVSKRKAAAPVETDSDEDGFEKMEVDKPKGRVPAAAAEEDEEEEEETDSDRPSTPQPLEDEEETASDDDLDDNEAIPSPSGKEPKEAEVNAVGAIQRNAGPPTLQNRHTPPPRRELPFKRTRAKDQNKSPPAEKPPPSRPSPADDGETDDDEL</sequence>
<evidence type="ECO:0000313" key="3">
    <source>
        <dbReference type="EMBL" id="KAL1867185.1"/>
    </source>
</evidence>
<feature type="coiled-coil region" evidence="1">
    <location>
        <begin position="155"/>
        <end position="225"/>
    </location>
</feature>
<gene>
    <name evidence="3" type="ORF">Plec18167_008726</name>
</gene>
<comment type="caution">
    <text evidence="3">The sequence shown here is derived from an EMBL/GenBank/DDBJ whole genome shotgun (WGS) entry which is preliminary data.</text>
</comment>
<dbReference type="InterPro" id="IPR014751">
    <property type="entry name" value="XRCC4-like_C"/>
</dbReference>